<evidence type="ECO:0000313" key="2">
    <source>
        <dbReference type="EMBL" id="KAF9153346.1"/>
    </source>
</evidence>
<feature type="compositionally biased region" description="Low complexity" evidence="1">
    <location>
        <begin position="334"/>
        <end position="343"/>
    </location>
</feature>
<feature type="region of interest" description="Disordered" evidence="1">
    <location>
        <begin position="47"/>
        <end position="89"/>
    </location>
</feature>
<dbReference type="EMBL" id="JAAAUQ010000181">
    <property type="protein sequence ID" value="KAF9153346.1"/>
    <property type="molecule type" value="Genomic_DNA"/>
</dbReference>
<feature type="region of interest" description="Disordered" evidence="1">
    <location>
        <begin position="323"/>
        <end position="345"/>
    </location>
</feature>
<sequence>MSNIITTNDFSLPLGGLESFYSAQPATTSRATAVVAFLENTYTQLPTEHQSDDQQLLQQQQQQQKSSPHLQQHVLDSQKPEDCPQTTFPAAADPAATIETESSPPATHDQQAFLGTHNHVTLSRSSERDLSRSESALSTQYYGAVVQPIPGAPTSPALTTAPATSTKVTTKSIQSPQLCTNATEFITNYIWHIPAPTSHRTKEGQPVAPMHLPEPSAATSHTIRDRSVDFFPTQNPPIGFKQSSKLSTVPKQDKALNGGNRHQRCFKSDSYASVNLLPGPDDGRSTQVALERLRSLQYEPHEAALTGEKKGVMTEYGRAIGNGGPWPSHHHSKNNSSNCSNYNHRNRQNYDNNTLDMLLRGKEGGVHGFKITYGRDFLMSFSGLKAPPDSIDSIHWIQLNSTLDNPQKAVEPRMARSQPVFQEPGGEYQGTGTYGPEVSHRHSRCDDSFRGESAVRGDIGFGGEINLSGNDGLERDRPSKGKGAFRGDYGFRGGGGQRGHGTSTGENGFRGEGGIGAPTFHPPFPPALRRHVRRSSASATGRLSGSVYSFKTREPLGPPAAPRSDLQMKGFETHTAL</sequence>
<feature type="compositionally biased region" description="Polar residues" evidence="1">
    <location>
        <begin position="241"/>
        <end position="250"/>
    </location>
</feature>
<feature type="compositionally biased region" description="Polar residues" evidence="1">
    <location>
        <begin position="535"/>
        <end position="549"/>
    </location>
</feature>
<comment type="caution">
    <text evidence="2">The sequence shown here is derived from an EMBL/GenBank/DDBJ whole genome shotgun (WGS) entry which is preliminary data.</text>
</comment>
<reference evidence="2" key="1">
    <citation type="journal article" date="2020" name="Fungal Divers.">
        <title>Resolving the Mortierellaceae phylogeny through synthesis of multi-gene phylogenetics and phylogenomics.</title>
        <authorList>
            <person name="Vandepol N."/>
            <person name="Liber J."/>
            <person name="Desiro A."/>
            <person name="Na H."/>
            <person name="Kennedy M."/>
            <person name="Barry K."/>
            <person name="Grigoriev I.V."/>
            <person name="Miller A.N."/>
            <person name="O'Donnell K."/>
            <person name="Stajich J.E."/>
            <person name="Bonito G."/>
        </authorList>
    </citation>
    <scope>NUCLEOTIDE SEQUENCE</scope>
    <source>
        <strain evidence="2">NRRL 6426</strain>
    </source>
</reference>
<feature type="compositionally biased region" description="Gly residues" evidence="1">
    <location>
        <begin position="490"/>
        <end position="499"/>
    </location>
</feature>
<name>A0A9P5VD66_9FUNG</name>
<dbReference type="OrthoDB" id="10417763at2759"/>
<dbReference type="AlphaFoldDB" id="A0A9P5VD66"/>
<feature type="region of interest" description="Disordered" evidence="1">
    <location>
        <begin position="535"/>
        <end position="577"/>
    </location>
</feature>
<protein>
    <submittedName>
        <fullName evidence="2">Uncharacterized protein</fullName>
    </submittedName>
</protein>
<dbReference type="Proteomes" id="UP000748756">
    <property type="component" value="Unassembled WGS sequence"/>
</dbReference>
<feature type="compositionally biased region" description="Low complexity" evidence="1">
    <location>
        <begin position="53"/>
        <end position="73"/>
    </location>
</feature>
<organism evidence="2 3">
    <name type="scientific">Linnemannia schmuckeri</name>
    <dbReference type="NCBI Taxonomy" id="64567"/>
    <lineage>
        <taxon>Eukaryota</taxon>
        <taxon>Fungi</taxon>
        <taxon>Fungi incertae sedis</taxon>
        <taxon>Mucoromycota</taxon>
        <taxon>Mortierellomycotina</taxon>
        <taxon>Mortierellomycetes</taxon>
        <taxon>Mortierellales</taxon>
        <taxon>Mortierellaceae</taxon>
        <taxon>Linnemannia</taxon>
    </lineage>
</organism>
<keyword evidence="3" id="KW-1185">Reference proteome</keyword>
<feature type="region of interest" description="Disordered" evidence="1">
    <location>
        <begin position="233"/>
        <end position="264"/>
    </location>
</feature>
<feature type="region of interest" description="Disordered" evidence="1">
    <location>
        <begin position="420"/>
        <end position="445"/>
    </location>
</feature>
<evidence type="ECO:0000256" key="1">
    <source>
        <dbReference type="SAM" id="MobiDB-lite"/>
    </source>
</evidence>
<evidence type="ECO:0000313" key="3">
    <source>
        <dbReference type="Proteomes" id="UP000748756"/>
    </source>
</evidence>
<feature type="region of interest" description="Disordered" evidence="1">
    <location>
        <begin position="466"/>
        <end position="515"/>
    </location>
</feature>
<proteinExistence type="predicted"/>
<accession>A0A9P5VD66</accession>
<gene>
    <name evidence="2" type="ORF">BG015_003627</name>
</gene>